<dbReference type="EMBL" id="JASDDP010000011">
    <property type="protein sequence ID" value="MDJ1645678.1"/>
    <property type="molecule type" value="Genomic_DNA"/>
</dbReference>
<dbReference type="Proteomes" id="UP001224428">
    <property type="component" value="Unassembled WGS sequence"/>
</dbReference>
<proteinExistence type="predicted"/>
<evidence type="ECO:0000313" key="3">
    <source>
        <dbReference type="Proteomes" id="UP001224428"/>
    </source>
</evidence>
<name>A0AAJ1PRY6_9MOLU</name>
<gene>
    <name evidence="2" type="ORF">QLQ80_01045</name>
</gene>
<comment type="caution">
    <text evidence="2">The sequence shown here is derived from an EMBL/GenBank/DDBJ whole genome shotgun (WGS) entry which is preliminary data.</text>
</comment>
<feature type="coiled-coil region" evidence="1">
    <location>
        <begin position="364"/>
        <end position="411"/>
    </location>
</feature>
<evidence type="ECO:0000256" key="1">
    <source>
        <dbReference type="SAM" id="Coils"/>
    </source>
</evidence>
<sequence length="702" mass="83258">MNKKIKLMIENFSIEQTRKFSTPLPIYQDSLYYLIQNHGYYSTLSLSSLINEKKRSIENNDNGKLFKKRKRNIQIPFFENKNVSLNYNNTFGYIFSFFKKTKVDKNLISRFKEDLFEISNDVIKLWNNLKSELNDKVREELNIISSVISNQKYLNLNEMLSSIVQHLNTINTNFKQKQATILIQLSNLISDKLSNDTKKLKHLLDQVASVKKELSLLTYAKNNRTYTLDELTVIKENVLKSKNCKTLIKELKNTNIAKFKDFILEFSNIFNSNFIKNESISRYKSDFNIFINKIIKRGKRSIFYLSEDEFEEFKNQINSEIYHQLISNYSFDLWTKNRWYLFDNILISFQKHFDKYLQIGKMRIKKINTTLNNSKETINKIKNNSRYIWVKNNLTKEMANAAARFEDLKYETNWYLNNNNKKINNEIIVNKLFFQQNEKKMLNNNVRLWDFIKQINRIIKPEIDIINPELLREFNNVICNLKTKTVFETKKNLFKVLLRNSFWITSSHIKKFISIANFIKKIDVFGLTPSILADNYNKINRFNKLKLNLLTMLLSSNGIVQIDLTSFLNNNLFYQWINEKKSEIISTFKTTLILSIDKNKVDIESIDYKKEGGDFLGLLCNNILFKFIDLKECKNLKQVLRATNFDFHFEYANAIKINGLSIDNSTNLSMYLVNKKTKIFTNLDNYESDEKINEYDRYVKGE</sequence>
<keyword evidence="3" id="KW-1185">Reference proteome</keyword>
<keyword evidence="1" id="KW-0175">Coiled coil</keyword>
<dbReference type="AlphaFoldDB" id="A0AAJ1PRY6"/>
<reference evidence="2" key="1">
    <citation type="submission" date="2023-05" db="EMBL/GenBank/DDBJ databases">
        <title>Mycoplasma phocimorsus sp. nov., isolated from Scandinavian patients with seal finger or septic arthritis after contact with seals.</title>
        <authorList>
            <person name="Skafte-Holm A."/>
            <person name="Pedersen T.R."/>
            <person name="Froelund M."/>
            <person name="Stegger M."/>
            <person name="Qvortrup K."/>
            <person name="Michaels D.L."/>
            <person name="Brown D.R."/>
            <person name="Jensen J.S."/>
        </authorList>
    </citation>
    <scope>NUCLEOTIDE SEQUENCE</scope>
    <source>
        <strain evidence="2">M5725</strain>
    </source>
</reference>
<organism evidence="2 3">
    <name type="scientific">Mycoplasma phocimorsus</name>
    <dbReference type="NCBI Taxonomy" id="3045839"/>
    <lineage>
        <taxon>Bacteria</taxon>
        <taxon>Bacillati</taxon>
        <taxon>Mycoplasmatota</taxon>
        <taxon>Mollicutes</taxon>
        <taxon>Mycoplasmataceae</taxon>
        <taxon>Mycoplasma</taxon>
    </lineage>
</organism>
<accession>A0AAJ1PRY6</accession>
<evidence type="ECO:0000313" key="2">
    <source>
        <dbReference type="EMBL" id="MDJ1645678.1"/>
    </source>
</evidence>
<dbReference type="RefSeq" id="WP_283827180.1">
    <property type="nucleotide sequence ID" value="NZ_JASDDP010000011.1"/>
</dbReference>
<protein>
    <submittedName>
        <fullName evidence="2">Uncharacterized protein</fullName>
    </submittedName>
</protein>